<dbReference type="Pfam" id="PF04230">
    <property type="entry name" value="PS_pyruv_trans"/>
    <property type="match status" value="1"/>
</dbReference>
<dbReference type="PANTHER" id="PTHR36836:SF1">
    <property type="entry name" value="COLANIC ACID BIOSYNTHESIS PROTEIN WCAK"/>
    <property type="match status" value="1"/>
</dbReference>
<dbReference type="InterPro" id="IPR007345">
    <property type="entry name" value="Polysacch_pyruvyl_Trfase"/>
</dbReference>
<evidence type="ECO:0000259" key="1">
    <source>
        <dbReference type="Pfam" id="PF04230"/>
    </source>
</evidence>
<dbReference type="AlphaFoldDB" id="A0A133UHH8"/>
<proteinExistence type="predicted"/>
<sequence length="143" mass="16192">MLHGYFGWGNVGDEAICSVLIRELEKRGSEVVVLSRAPERTTWLHDVKAIRFRAGLRHNLLSTSFLKEILRSQALVFAGGGKYGDATIRSMALLTVFAKLIGKKVIFRGVGIYPYEWSGEEFTIEQRPDISNYNLVDNFFVHL</sequence>
<accession>A0A133UHH8</accession>
<dbReference type="PANTHER" id="PTHR36836">
    <property type="entry name" value="COLANIC ACID BIOSYNTHESIS PROTEIN WCAK"/>
    <property type="match status" value="1"/>
</dbReference>
<keyword evidence="3" id="KW-1185">Reference proteome</keyword>
<name>A0A133UHH8_9EURY</name>
<organism evidence="2 3">
    <name type="scientific">candidate division MSBL1 archaeon SCGC-AAA259E19</name>
    <dbReference type="NCBI Taxonomy" id="1698264"/>
    <lineage>
        <taxon>Archaea</taxon>
        <taxon>Methanobacteriati</taxon>
        <taxon>Methanobacteriota</taxon>
        <taxon>candidate division MSBL1</taxon>
    </lineage>
</organism>
<gene>
    <name evidence="2" type="ORF">AKJ65_06115</name>
</gene>
<dbReference type="Proteomes" id="UP000070284">
    <property type="component" value="Unassembled WGS sequence"/>
</dbReference>
<dbReference type="EMBL" id="LHXO01000104">
    <property type="protein sequence ID" value="KXA93648.1"/>
    <property type="molecule type" value="Genomic_DNA"/>
</dbReference>
<feature type="domain" description="Polysaccharide pyruvyl transferase" evidence="1">
    <location>
        <begin position="10"/>
        <end position="119"/>
    </location>
</feature>
<reference evidence="2 3" key="1">
    <citation type="journal article" date="2016" name="Sci. Rep.">
        <title>Metabolic traits of an uncultured archaeal lineage -MSBL1- from brine pools of the Red Sea.</title>
        <authorList>
            <person name="Mwirichia R."/>
            <person name="Alam I."/>
            <person name="Rashid M."/>
            <person name="Vinu M."/>
            <person name="Ba-Alawi W."/>
            <person name="Anthony Kamau A."/>
            <person name="Kamanda Ngugi D."/>
            <person name="Goker M."/>
            <person name="Klenk H.P."/>
            <person name="Bajic V."/>
            <person name="Stingl U."/>
        </authorList>
    </citation>
    <scope>NUCLEOTIDE SEQUENCE [LARGE SCALE GENOMIC DNA]</scope>
    <source>
        <strain evidence="2">SCGC-AAA259E19</strain>
    </source>
</reference>
<comment type="caution">
    <text evidence="2">The sequence shown here is derived from an EMBL/GenBank/DDBJ whole genome shotgun (WGS) entry which is preliminary data.</text>
</comment>
<evidence type="ECO:0000313" key="2">
    <source>
        <dbReference type="EMBL" id="KXA93648.1"/>
    </source>
</evidence>
<evidence type="ECO:0000313" key="3">
    <source>
        <dbReference type="Proteomes" id="UP000070284"/>
    </source>
</evidence>
<protein>
    <recommendedName>
        <fullName evidence="1">Polysaccharide pyruvyl transferase domain-containing protein</fullName>
    </recommendedName>
</protein>